<dbReference type="PANTHER" id="PTHR43364">
    <property type="entry name" value="NADH-SPECIFIC METHYLGLYOXAL REDUCTASE-RELATED"/>
    <property type="match status" value="1"/>
</dbReference>
<keyword evidence="3" id="KW-1185">Reference proteome</keyword>
<dbReference type="InterPro" id="IPR036812">
    <property type="entry name" value="NAD(P)_OxRdtase_dom_sf"/>
</dbReference>
<dbReference type="Gene3D" id="3.20.20.100">
    <property type="entry name" value="NADP-dependent oxidoreductase domain"/>
    <property type="match status" value="1"/>
</dbReference>
<sequence length="329" mass="37409">MNYRVLGKSGIAVSELCLGTMTFGNTTNEQDSIEMVHRFLDRGGNFIDTADVYVSGVSEEIVGKAIRERRSDVILATKVRFPTGNNVNHVGLSRKHILDGVEASLRRLGTDYIDLYQMHVWDQITPIEETLRTLDDLVTSGKVRYIGCSNFLAYQLMKSLSISDFNRYARFISIQPQYSLVCRTMDREVLPLCLEENVGVIPWAPLGGGFLTGRYVRGQEPTEGRLASKTGESRWEIRNTEKNFRILDELISVAHETDKTPAQVALNWLIHKPGITSPIFGARTLEQFEENMGAVDWKLDDSLWQRLDDVSALEYEYPTRFIDKFSRKV</sequence>
<dbReference type="PANTHER" id="PTHR43364:SF4">
    <property type="entry name" value="NAD(P)-LINKED OXIDOREDUCTASE SUPERFAMILY PROTEIN"/>
    <property type="match status" value="1"/>
</dbReference>
<reference evidence="3" key="1">
    <citation type="submission" date="2015-12" db="EMBL/GenBank/DDBJ databases">
        <title>Complete genome sequences of two moderately thermophilic Paenibacillus species.</title>
        <authorList>
            <person name="Butler R.III."/>
            <person name="Wang J."/>
            <person name="Stark B.C."/>
            <person name="Pombert J.-F."/>
        </authorList>
    </citation>
    <scope>NUCLEOTIDE SEQUENCE [LARGE SCALE GENOMIC DNA]</scope>
    <source>
        <strain evidence="3">32O-Y</strain>
    </source>
</reference>
<evidence type="ECO:0000256" key="1">
    <source>
        <dbReference type="ARBA" id="ARBA00023002"/>
    </source>
</evidence>
<dbReference type="PRINTS" id="PR00069">
    <property type="entry name" value="ALDKETRDTASE"/>
</dbReference>
<evidence type="ECO:0000313" key="2">
    <source>
        <dbReference type="EMBL" id="ALS22488.1"/>
    </source>
</evidence>
<dbReference type="OrthoDB" id="9773828at2"/>
<dbReference type="PATRIC" id="fig|162209.4.peg.2242"/>
<reference evidence="2 3" key="2">
    <citation type="journal article" date="2016" name="Genome Announc.">
        <title>Complete Genome Sequences of Two Interactive Moderate Thermophiles, Paenibacillus napthalenovorans 32O-Y and Paenibacillus sp. 32O-W.</title>
        <authorList>
            <person name="Butler R.R.III."/>
            <person name="Wang J."/>
            <person name="Stark B.C."/>
            <person name="Pombert J.F."/>
        </authorList>
    </citation>
    <scope>NUCLEOTIDE SEQUENCE [LARGE SCALE GENOMIC DNA]</scope>
    <source>
        <strain evidence="2 3">32O-Y</strain>
    </source>
</reference>
<dbReference type="InterPro" id="IPR050523">
    <property type="entry name" value="AKR_Detox_Biosynth"/>
</dbReference>
<dbReference type="KEGG" id="pnp:IJ22_21140"/>
<dbReference type="AlphaFoldDB" id="A0A0U2U8G9"/>
<dbReference type="GO" id="GO:0005829">
    <property type="term" value="C:cytosol"/>
    <property type="evidence" value="ECO:0007669"/>
    <property type="project" value="UniProtKB-ARBA"/>
</dbReference>
<keyword evidence="1" id="KW-0560">Oxidoreductase</keyword>
<gene>
    <name evidence="2" type="ORF">IJ22_21140</name>
</gene>
<accession>A0A0U2U8G9</accession>
<organism evidence="2 3">
    <name type="scientific">Paenibacillus naphthalenovorans</name>
    <dbReference type="NCBI Taxonomy" id="162209"/>
    <lineage>
        <taxon>Bacteria</taxon>
        <taxon>Bacillati</taxon>
        <taxon>Bacillota</taxon>
        <taxon>Bacilli</taxon>
        <taxon>Bacillales</taxon>
        <taxon>Paenibacillaceae</taxon>
        <taxon>Paenibacillus</taxon>
    </lineage>
</organism>
<proteinExistence type="predicted"/>
<dbReference type="InterPro" id="IPR023210">
    <property type="entry name" value="NADP_OxRdtase_dom"/>
</dbReference>
<dbReference type="EMBL" id="CP013652">
    <property type="protein sequence ID" value="ALS22488.1"/>
    <property type="molecule type" value="Genomic_DNA"/>
</dbReference>
<dbReference type="Pfam" id="PF00248">
    <property type="entry name" value="Aldo_ket_red"/>
    <property type="match status" value="1"/>
</dbReference>
<dbReference type="STRING" id="162209.IJ22_21140"/>
<evidence type="ECO:0000313" key="3">
    <source>
        <dbReference type="Proteomes" id="UP000061660"/>
    </source>
</evidence>
<dbReference type="CDD" id="cd19091">
    <property type="entry name" value="AKR_PsAKR"/>
    <property type="match status" value="1"/>
</dbReference>
<dbReference type="RefSeq" id="WP_062408735.1">
    <property type="nucleotide sequence ID" value="NZ_BJCS01000001.1"/>
</dbReference>
<name>A0A0U2U8G9_9BACL</name>
<dbReference type="SUPFAM" id="SSF51430">
    <property type="entry name" value="NAD(P)-linked oxidoreductase"/>
    <property type="match status" value="1"/>
</dbReference>
<protein>
    <submittedName>
        <fullName evidence="2">Dehydratase</fullName>
    </submittedName>
</protein>
<dbReference type="InterPro" id="IPR020471">
    <property type="entry name" value="AKR"/>
</dbReference>
<dbReference type="GO" id="GO:0016491">
    <property type="term" value="F:oxidoreductase activity"/>
    <property type="evidence" value="ECO:0007669"/>
    <property type="project" value="UniProtKB-KW"/>
</dbReference>
<dbReference type="Proteomes" id="UP000061660">
    <property type="component" value="Chromosome"/>
</dbReference>
<dbReference type="FunFam" id="3.20.20.100:FF:000004">
    <property type="entry name" value="Oxidoreductase, aldo/keto reductase"/>
    <property type="match status" value="1"/>
</dbReference>